<protein>
    <recommendedName>
        <fullName evidence="4">DUF4377 domain-containing protein</fullName>
    </recommendedName>
</protein>
<organism evidence="2 3">
    <name type="scientific">Filimonas zeae</name>
    <dbReference type="NCBI Taxonomy" id="1737353"/>
    <lineage>
        <taxon>Bacteria</taxon>
        <taxon>Pseudomonadati</taxon>
        <taxon>Bacteroidota</taxon>
        <taxon>Chitinophagia</taxon>
        <taxon>Chitinophagales</taxon>
        <taxon>Chitinophagaceae</taxon>
        <taxon>Filimonas</taxon>
    </lineage>
</organism>
<evidence type="ECO:0000256" key="1">
    <source>
        <dbReference type="SAM" id="SignalP"/>
    </source>
</evidence>
<reference evidence="2" key="2">
    <citation type="submission" date="2020-09" db="EMBL/GenBank/DDBJ databases">
        <authorList>
            <person name="Sun Q."/>
            <person name="Zhou Y."/>
        </authorList>
    </citation>
    <scope>NUCLEOTIDE SEQUENCE</scope>
    <source>
        <strain evidence="2">CGMCC 1.15290</strain>
    </source>
</reference>
<evidence type="ECO:0000313" key="2">
    <source>
        <dbReference type="EMBL" id="GGH72060.1"/>
    </source>
</evidence>
<reference evidence="2" key="1">
    <citation type="journal article" date="2014" name="Int. J. Syst. Evol. Microbiol.">
        <title>Complete genome sequence of Corynebacterium casei LMG S-19264T (=DSM 44701T), isolated from a smear-ripened cheese.</title>
        <authorList>
            <consortium name="US DOE Joint Genome Institute (JGI-PGF)"/>
            <person name="Walter F."/>
            <person name="Albersmeier A."/>
            <person name="Kalinowski J."/>
            <person name="Ruckert C."/>
        </authorList>
    </citation>
    <scope>NUCLEOTIDE SEQUENCE</scope>
    <source>
        <strain evidence="2">CGMCC 1.15290</strain>
    </source>
</reference>
<gene>
    <name evidence="2" type="ORF">GCM10011379_32080</name>
</gene>
<feature type="signal peptide" evidence="1">
    <location>
        <begin position="1"/>
        <end position="21"/>
    </location>
</feature>
<dbReference type="AlphaFoldDB" id="A0A917J0L8"/>
<dbReference type="Proteomes" id="UP000627292">
    <property type="component" value="Unassembled WGS sequence"/>
</dbReference>
<keyword evidence="1" id="KW-0732">Signal</keyword>
<dbReference type="EMBL" id="BMIB01000003">
    <property type="protein sequence ID" value="GGH72060.1"/>
    <property type="molecule type" value="Genomic_DNA"/>
</dbReference>
<dbReference type="PROSITE" id="PS51257">
    <property type="entry name" value="PROKAR_LIPOPROTEIN"/>
    <property type="match status" value="1"/>
</dbReference>
<name>A0A917J0L8_9BACT</name>
<evidence type="ECO:0008006" key="4">
    <source>
        <dbReference type="Google" id="ProtNLM"/>
    </source>
</evidence>
<sequence length="133" mass="15112">MTKLSMLSLLFVMLFATSCKKEYYTENVPNYTVVTTVTPNQWEYNSGDRTYNAVIQMPEINDVVFENDGVVVSAMFGQNTYDALPQVYEGYSYTYFYQPGYLTISYQSTDPSVTPGRPTGNITFKIVLIPSQQ</sequence>
<feature type="chain" id="PRO_5036767375" description="DUF4377 domain-containing protein" evidence="1">
    <location>
        <begin position="22"/>
        <end position="133"/>
    </location>
</feature>
<proteinExistence type="predicted"/>
<keyword evidence="3" id="KW-1185">Reference proteome</keyword>
<accession>A0A917J0L8</accession>
<evidence type="ECO:0000313" key="3">
    <source>
        <dbReference type="Proteomes" id="UP000627292"/>
    </source>
</evidence>
<comment type="caution">
    <text evidence="2">The sequence shown here is derived from an EMBL/GenBank/DDBJ whole genome shotgun (WGS) entry which is preliminary data.</text>
</comment>
<dbReference type="RefSeq" id="WP_188954029.1">
    <property type="nucleotide sequence ID" value="NZ_BMIB01000003.1"/>
</dbReference>